<protein>
    <recommendedName>
        <fullName evidence="1">Serum response factor-binding protein 1</fullName>
    </recommendedName>
    <alternativeName>
        <fullName evidence="4">SRF-dependent transcription regulation-associated protein</fullName>
    </alternativeName>
</protein>
<dbReference type="GO" id="GO:0005634">
    <property type="term" value="C:nucleus"/>
    <property type="evidence" value="ECO:0007669"/>
    <property type="project" value="TreeGrafter"/>
</dbReference>
<dbReference type="Proteomes" id="UP000235965">
    <property type="component" value="Unassembled WGS sequence"/>
</dbReference>
<dbReference type="PANTHER" id="PTHR23325">
    <property type="entry name" value="SERUM RESPONSE FACTOR-BINDING"/>
    <property type="match status" value="1"/>
</dbReference>
<evidence type="ECO:0000256" key="1">
    <source>
        <dbReference type="ARBA" id="ARBA00013459"/>
    </source>
</evidence>
<dbReference type="AlphaFoldDB" id="A0A2J7RJT9"/>
<reference evidence="7 8" key="1">
    <citation type="submission" date="2017-12" db="EMBL/GenBank/DDBJ databases">
        <title>Hemimetabolous genomes reveal molecular basis of termite eusociality.</title>
        <authorList>
            <person name="Harrison M.C."/>
            <person name="Jongepier E."/>
            <person name="Robertson H.M."/>
            <person name="Arning N."/>
            <person name="Bitard-Feildel T."/>
            <person name="Chao H."/>
            <person name="Childers C.P."/>
            <person name="Dinh H."/>
            <person name="Doddapaneni H."/>
            <person name="Dugan S."/>
            <person name="Gowin J."/>
            <person name="Greiner C."/>
            <person name="Han Y."/>
            <person name="Hu H."/>
            <person name="Hughes D.S.T."/>
            <person name="Huylmans A.-K."/>
            <person name="Kemena C."/>
            <person name="Kremer L.P.M."/>
            <person name="Lee S.L."/>
            <person name="Lopez-Ezquerra A."/>
            <person name="Mallet L."/>
            <person name="Monroy-Kuhn J.M."/>
            <person name="Moser A."/>
            <person name="Murali S.C."/>
            <person name="Muzny D.M."/>
            <person name="Otani S."/>
            <person name="Piulachs M.-D."/>
            <person name="Poelchau M."/>
            <person name="Qu J."/>
            <person name="Schaub F."/>
            <person name="Wada-Katsumata A."/>
            <person name="Worley K.C."/>
            <person name="Xie Q."/>
            <person name="Ylla G."/>
            <person name="Poulsen M."/>
            <person name="Gibbs R.A."/>
            <person name="Schal C."/>
            <person name="Richards S."/>
            <person name="Belles X."/>
            <person name="Korb J."/>
            <person name="Bornberg-Bauer E."/>
        </authorList>
    </citation>
    <scope>NUCLEOTIDE SEQUENCE [LARGE SCALE GENOMIC DNA]</scope>
    <source>
        <tissue evidence="7">Whole body</tissue>
    </source>
</reference>
<evidence type="ECO:0000313" key="8">
    <source>
        <dbReference type="Proteomes" id="UP000235965"/>
    </source>
</evidence>
<dbReference type="Pfam" id="PF09073">
    <property type="entry name" value="BUD22"/>
    <property type="match status" value="1"/>
</dbReference>
<evidence type="ECO:0000256" key="5">
    <source>
        <dbReference type="SAM" id="MobiDB-lite"/>
    </source>
</evidence>
<dbReference type="GO" id="GO:0030686">
    <property type="term" value="C:90S preribosome"/>
    <property type="evidence" value="ECO:0007669"/>
    <property type="project" value="TreeGrafter"/>
</dbReference>
<dbReference type="PANTHER" id="PTHR23325:SF1">
    <property type="entry name" value="SERUM RESPONSE FACTOR-BINDING PROTEIN 1"/>
    <property type="match status" value="1"/>
</dbReference>
<feature type="compositionally biased region" description="Polar residues" evidence="5">
    <location>
        <begin position="355"/>
        <end position="364"/>
    </location>
</feature>
<feature type="compositionally biased region" description="Polar residues" evidence="5">
    <location>
        <begin position="316"/>
        <end position="344"/>
    </location>
</feature>
<sequence length="393" mass="45205">MDKSTLNNQIVSMRQQARKAKLYTINKLIRESRRLKSRNGPEEQKKKYNKKAERLMEEMLILKKLKDDEVSKFALCNTKKASEIIADPAVPLKEKALARVSNQSNISACVTQFHMKFPAWVDIVPQLLLKLGEKARKKKNRKLKIRENDRGKVTVSSKTEICTHESICSKDQTVMYPNCDESVVIHNQDRQQEMPKDLSEKISKESVCLKSETRSLAEVKRFTELLKAKNDTENDSLDVINLTSVASSCGTTVDPFFMCEDGKTEYLTSVKVDTSSNEGVYIHERERLSKSARNKSDEKRFFQAERRKSMQEQKPKNSSFKAFQQQSTNISGNRSKQSSYSRQKISVIHHEKKQSPLTDNNSPIHPSWEAKKKLKEQQCAVFAFQGKKIKFDD</sequence>
<dbReference type="InterPro" id="IPR037393">
    <property type="entry name" value="Bud22/SRFB1"/>
</dbReference>
<dbReference type="InParanoid" id="A0A2J7RJT9"/>
<accession>A0A2J7RJT9</accession>
<feature type="compositionally biased region" description="Basic and acidic residues" evidence="5">
    <location>
        <begin position="305"/>
        <end position="315"/>
    </location>
</feature>
<dbReference type="EMBL" id="NEVH01002988">
    <property type="protein sequence ID" value="PNF41097.1"/>
    <property type="molecule type" value="Genomic_DNA"/>
</dbReference>
<dbReference type="STRING" id="105785.A0A2J7RJT9"/>
<evidence type="ECO:0000259" key="6">
    <source>
        <dbReference type="Pfam" id="PF09073"/>
    </source>
</evidence>
<feature type="region of interest" description="Disordered" evidence="5">
    <location>
        <begin position="305"/>
        <end position="371"/>
    </location>
</feature>
<comment type="caution">
    <text evidence="7">The sequence shown here is derived from an EMBL/GenBank/DDBJ whole genome shotgun (WGS) entry which is preliminary data.</text>
</comment>
<evidence type="ECO:0000256" key="4">
    <source>
        <dbReference type="ARBA" id="ARBA00033254"/>
    </source>
</evidence>
<proteinExistence type="predicted"/>
<evidence type="ECO:0000256" key="2">
    <source>
        <dbReference type="ARBA" id="ARBA00023054"/>
    </source>
</evidence>
<keyword evidence="2" id="KW-0175">Coiled coil</keyword>
<keyword evidence="8" id="KW-1185">Reference proteome</keyword>
<evidence type="ECO:0000256" key="3">
    <source>
        <dbReference type="ARBA" id="ARBA00025646"/>
    </source>
</evidence>
<organism evidence="7 8">
    <name type="scientific">Cryptotermes secundus</name>
    <dbReference type="NCBI Taxonomy" id="105785"/>
    <lineage>
        <taxon>Eukaryota</taxon>
        <taxon>Metazoa</taxon>
        <taxon>Ecdysozoa</taxon>
        <taxon>Arthropoda</taxon>
        <taxon>Hexapoda</taxon>
        <taxon>Insecta</taxon>
        <taxon>Pterygota</taxon>
        <taxon>Neoptera</taxon>
        <taxon>Polyneoptera</taxon>
        <taxon>Dictyoptera</taxon>
        <taxon>Blattodea</taxon>
        <taxon>Blattoidea</taxon>
        <taxon>Termitoidae</taxon>
        <taxon>Kalotermitidae</taxon>
        <taxon>Cryptotermitinae</taxon>
        <taxon>Cryptotermes</taxon>
    </lineage>
</organism>
<dbReference type="InterPro" id="IPR015158">
    <property type="entry name" value="Bud22_dom"/>
</dbReference>
<name>A0A2J7RJT9_9NEOP</name>
<evidence type="ECO:0000313" key="7">
    <source>
        <dbReference type="EMBL" id="PNF41097.1"/>
    </source>
</evidence>
<feature type="domain" description="Bud22" evidence="6">
    <location>
        <begin position="288"/>
        <end position="392"/>
    </location>
</feature>
<dbReference type="OrthoDB" id="3364872at2759"/>
<gene>
    <name evidence="7" type="ORF">B7P43_G06237</name>
</gene>
<comment type="function">
    <text evidence="3">May be involved in regulating transcriptional activation of cardiac genes during the aging process. May play a role in biosynthesis and/or processing of SLC2A4 in adipose cells.</text>
</comment>
<dbReference type="GO" id="GO:0030490">
    <property type="term" value="P:maturation of SSU-rRNA"/>
    <property type="evidence" value="ECO:0007669"/>
    <property type="project" value="TreeGrafter"/>
</dbReference>